<dbReference type="OrthoDB" id="298910at2157"/>
<feature type="region of interest" description="Disordered" evidence="6">
    <location>
        <begin position="500"/>
        <end position="530"/>
    </location>
</feature>
<dbReference type="Gene3D" id="3.40.190.10">
    <property type="entry name" value="Periplasmic binding protein-like II"/>
    <property type="match status" value="1"/>
</dbReference>
<dbReference type="Proteomes" id="UP000255421">
    <property type="component" value="Unassembled WGS sequence"/>
</dbReference>
<evidence type="ECO:0000256" key="6">
    <source>
        <dbReference type="SAM" id="MobiDB-lite"/>
    </source>
</evidence>
<feature type="compositionally biased region" description="Acidic residues" evidence="6">
    <location>
        <begin position="500"/>
        <end position="511"/>
    </location>
</feature>
<reference evidence="8" key="1">
    <citation type="submission" date="2016-10" db="EMBL/GenBank/DDBJ databases">
        <authorList>
            <person name="de Groot N.N."/>
        </authorList>
    </citation>
    <scope>NUCLEOTIDE SEQUENCE [LARGE SCALE GENOMIC DNA]</scope>
    <source>
        <strain evidence="8">CGMCC 1.12397</strain>
    </source>
</reference>
<dbReference type="RefSeq" id="WP_092538780.1">
    <property type="nucleotide sequence ID" value="NZ_FNKQ01000004.1"/>
</dbReference>
<organism evidence="8 9">
    <name type="scientific">Halopelagius longus</name>
    <dbReference type="NCBI Taxonomy" id="1236180"/>
    <lineage>
        <taxon>Archaea</taxon>
        <taxon>Methanobacteriati</taxon>
        <taxon>Methanobacteriota</taxon>
        <taxon>Stenosarchaea group</taxon>
        <taxon>Halobacteria</taxon>
        <taxon>Halobacteriales</taxon>
        <taxon>Haloferacaceae</taxon>
    </lineage>
</organism>
<dbReference type="PANTHER" id="PTHR43649">
    <property type="entry name" value="ARABINOSE-BINDING PROTEIN-RELATED"/>
    <property type="match status" value="1"/>
</dbReference>
<feature type="compositionally biased region" description="Basic and acidic residues" evidence="6">
    <location>
        <begin position="21"/>
        <end position="36"/>
    </location>
</feature>
<feature type="compositionally biased region" description="Polar residues" evidence="6">
    <location>
        <begin position="1"/>
        <end position="20"/>
    </location>
</feature>
<dbReference type="InterPro" id="IPR050490">
    <property type="entry name" value="Bact_solute-bd_prot1"/>
</dbReference>
<evidence type="ECO:0000256" key="4">
    <source>
        <dbReference type="ARBA" id="ARBA00023139"/>
    </source>
</evidence>
<reference evidence="7 10" key="3">
    <citation type="submission" date="2018-07" db="EMBL/GenBank/DDBJ databases">
        <title>Genome sequence of extremly halophilic archaeon Halopelagius longus strain BC12-B1.</title>
        <authorList>
            <person name="Zhang X."/>
        </authorList>
    </citation>
    <scope>NUCLEOTIDE SEQUENCE [LARGE SCALE GENOMIC DNA]</scope>
    <source>
        <strain evidence="7 10">BC12-B1</strain>
    </source>
</reference>
<feature type="region of interest" description="Disordered" evidence="6">
    <location>
        <begin position="1"/>
        <end position="36"/>
    </location>
</feature>
<evidence type="ECO:0000256" key="1">
    <source>
        <dbReference type="ARBA" id="ARBA00022475"/>
    </source>
</evidence>
<keyword evidence="2" id="KW-0732">Signal</keyword>
<dbReference type="InterPro" id="IPR006059">
    <property type="entry name" value="SBP"/>
</dbReference>
<keyword evidence="8" id="KW-0813">Transport</keyword>
<dbReference type="EMBL" id="FNKQ01000004">
    <property type="protein sequence ID" value="SDR01888.1"/>
    <property type="molecule type" value="Genomic_DNA"/>
</dbReference>
<name>A0A1H1FM77_9EURY</name>
<keyword evidence="4" id="KW-0564">Palmitate</keyword>
<reference evidence="9" key="2">
    <citation type="submission" date="2016-10" db="EMBL/GenBank/DDBJ databases">
        <authorList>
            <person name="Varghese N."/>
            <person name="Submissions S."/>
        </authorList>
    </citation>
    <scope>NUCLEOTIDE SEQUENCE [LARGE SCALE GENOMIC DNA]</scope>
    <source>
        <strain evidence="9">CGMCC 1.12397</strain>
    </source>
</reference>
<evidence type="ECO:0000313" key="8">
    <source>
        <dbReference type="EMBL" id="SDR01888.1"/>
    </source>
</evidence>
<dbReference type="SUPFAM" id="SSF53850">
    <property type="entry name" value="Periplasmic binding protein-like II"/>
    <property type="match status" value="1"/>
</dbReference>
<sequence length="530" mass="57790">MASTVDGTDETASQPTGRSDGQSDVRTDDQSEEYSRRKFMETAAAASAAGVTALAGCSSGDGGTDGNGEQDFLWWTMRGYIPAETEAIKQTAKGYEDAADANVNVTTEVVVWDQVFQEWSASIEGRSMPNVSEMACEHAADFGQRGAARPNTELFNTYDDWYDTISKWGQFDGEYWGMPWFMELRTSHVNMNLLEEAGVSKPPETWAELIETGQAVSENTDASGFTTPGATDFPTGQNLTAMTHQSGGSFYGHSDGKFSVEIDSPASLFAHLWALSLREKWDIAPGGWGGIDSTSGEELYRERRTAIAHLPTDLARSLVDPQEGVSDENKELAEATELTPMPAGPNGERQSFMGGSCMTTFKQNVTRHDIDDKISLGFMDYMTQPDQLDKYFPVSAPNFLPVRSGQEEMELFTDNPTEIPDSWLDARLEQAPNAVRYGVTGAGRVAPFMGSVESNTTGYSTAISGMIGSETDPKKALKAMADKARSGINNADYLDYEVEAPEEPSLDDAPDEVQPWITGDGVPKIYNPYE</sequence>
<keyword evidence="10" id="KW-1185">Reference proteome</keyword>
<dbReference type="EMBL" id="QQST01000002">
    <property type="protein sequence ID" value="RDI70039.1"/>
    <property type="molecule type" value="Genomic_DNA"/>
</dbReference>
<dbReference type="PANTHER" id="PTHR43649:SF33">
    <property type="entry name" value="POLYGALACTURONAN_RHAMNOGALACTURONAN-BINDING PROTEIN YTCQ"/>
    <property type="match status" value="1"/>
</dbReference>
<dbReference type="Pfam" id="PF01547">
    <property type="entry name" value="SBP_bac_1"/>
    <property type="match status" value="1"/>
</dbReference>
<proteinExistence type="predicted"/>
<evidence type="ECO:0000313" key="10">
    <source>
        <dbReference type="Proteomes" id="UP000255421"/>
    </source>
</evidence>
<keyword evidence="8" id="KW-0762">Sugar transport</keyword>
<evidence type="ECO:0000256" key="3">
    <source>
        <dbReference type="ARBA" id="ARBA00023136"/>
    </source>
</evidence>
<dbReference type="Proteomes" id="UP000199289">
    <property type="component" value="Unassembled WGS sequence"/>
</dbReference>
<evidence type="ECO:0000313" key="7">
    <source>
        <dbReference type="EMBL" id="RDI70039.1"/>
    </source>
</evidence>
<protein>
    <submittedName>
        <fullName evidence="7">Extracellular solute-binding protein</fullName>
    </submittedName>
    <submittedName>
        <fullName evidence="8">Multiple sugar transport system substrate-binding protein</fullName>
    </submittedName>
</protein>
<accession>A0A1H1FM77</accession>
<dbReference type="AlphaFoldDB" id="A0A1H1FM77"/>
<evidence type="ECO:0000256" key="2">
    <source>
        <dbReference type="ARBA" id="ARBA00022729"/>
    </source>
</evidence>
<keyword evidence="5" id="KW-0449">Lipoprotein</keyword>
<gene>
    <name evidence="7" type="ORF">DWB78_15520</name>
    <name evidence="8" type="ORF">SAMN05216278_3284</name>
</gene>
<keyword evidence="3" id="KW-0472">Membrane</keyword>
<evidence type="ECO:0000313" key="9">
    <source>
        <dbReference type="Proteomes" id="UP000199289"/>
    </source>
</evidence>
<evidence type="ECO:0000256" key="5">
    <source>
        <dbReference type="ARBA" id="ARBA00023288"/>
    </source>
</evidence>
<keyword evidence="1" id="KW-1003">Cell membrane</keyword>
<feature type="region of interest" description="Disordered" evidence="6">
    <location>
        <begin position="320"/>
        <end position="353"/>
    </location>
</feature>